<dbReference type="NCBIfam" id="NF046011">
    <property type="entry name" value="MAG4940_fam"/>
    <property type="match status" value="1"/>
</dbReference>
<proteinExistence type="predicted"/>
<protein>
    <submittedName>
        <fullName evidence="6">Uncharacterized protein</fullName>
    </submittedName>
</protein>
<feature type="transmembrane region" description="Helical" evidence="5">
    <location>
        <begin position="107"/>
        <end position="131"/>
    </location>
</feature>
<dbReference type="EMBL" id="LR215037">
    <property type="protein sequence ID" value="VEU75101.1"/>
    <property type="molecule type" value="Genomic_DNA"/>
</dbReference>
<feature type="transmembrane region" description="Helical" evidence="5">
    <location>
        <begin position="20"/>
        <end position="37"/>
    </location>
</feature>
<dbReference type="AlphaFoldDB" id="A0A449B3C1"/>
<dbReference type="GO" id="GO:0016020">
    <property type="term" value="C:membrane"/>
    <property type="evidence" value="ECO:0007669"/>
    <property type="project" value="UniProtKB-SubCell"/>
</dbReference>
<keyword evidence="3 5" id="KW-1133">Transmembrane helix</keyword>
<evidence type="ECO:0000256" key="1">
    <source>
        <dbReference type="ARBA" id="ARBA00004141"/>
    </source>
</evidence>
<feature type="transmembrane region" description="Helical" evidence="5">
    <location>
        <begin position="214"/>
        <end position="231"/>
    </location>
</feature>
<feature type="transmembrane region" description="Helical" evidence="5">
    <location>
        <begin position="187"/>
        <end position="208"/>
    </location>
</feature>
<evidence type="ECO:0000256" key="4">
    <source>
        <dbReference type="ARBA" id="ARBA00023136"/>
    </source>
</evidence>
<dbReference type="OrthoDB" id="398966at2"/>
<keyword evidence="2 5" id="KW-0812">Transmembrane</keyword>
<dbReference type="InterPro" id="IPR023271">
    <property type="entry name" value="Aquaporin-like"/>
</dbReference>
<sequence length="277" mass="31682">MTGLKVLSNSFNKIIALTEFGSNYVLAFFVLFCLYIFKRAKVQSKLVKSLAFTLITFMSIIMFWAISKAVSNDIPIMYINPITVIFDSIVEIINIKSPKISSFIGLPYVLGFQFLGSLAGFITFVLIFYLFKKVPSNYFEENEKYTLKDILFSNHNEKTLAFSLKEIMFILIMTITISLTSRNSITYGFNHFTLVLANMILLFTILLISSYFNFFTFHIFLGTGFTILNLITSKNKKEKIKIITHYFIDFSATILIPAIIALLTILIIKGGKQKYAY</sequence>
<feature type="transmembrane region" description="Helical" evidence="5">
    <location>
        <begin position="243"/>
        <end position="268"/>
    </location>
</feature>
<evidence type="ECO:0000256" key="3">
    <source>
        <dbReference type="ARBA" id="ARBA00022989"/>
    </source>
</evidence>
<name>A0A449B3C1_9BACT</name>
<evidence type="ECO:0000256" key="2">
    <source>
        <dbReference type="ARBA" id="ARBA00022692"/>
    </source>
</evidence>
<organism evidence="6 7">
    <name type="scientific">Mycoplasmopsis maculosa</name>
    <dbReference type="NCBI Taxonomy" id="114885"/>
    <lineage>
        <taxon>Bacteria</taxon>
        <taxon>Bacillati</taxon>
        <taxon>Mycoplasmatota</taxon>
        <taxon>Mycoplasmoidales</taxon>
        <taxon>Metamycoplasmataceae</taxon>
        <taxon>Mycoplasmopsis</taxon>
    </lineage>
</organism>
<dbReference type="Proteomes" id="UP000290243">
    <property type="component" value="Chromosome"/>
</dbReference>
<accession>A0A449B3C1</accession>
<comment type="subcellular location">
    <subcellularLocation>
        <location evidence="1">Membrane</location>
        <topology evidence="1">Multi-pass membrane protein</topology>
    </subcellularLocation>
</comment>
<dbReference type="KEGG" id="mmau:NCTC10168_00007"/>
<dbReference type="RefSeq" id="WP_129645913.1">
    <property type="nucleotide sequence ID" value="NZ_LR215037.1"/>
</dbReference>
<gene>
    <name evidence="6" type="ORF">NCTC10168_00007</name>
</gene>
<feature type="transmembrane region" description="Helical" evidence="5">
    <location>
        <begin position="160"/>
        <end position="180"/>
    </location>
</feature>
<reference evidence="6 7" key="1">
    <citation type="submission" date="2019-01" db="EMBL/GenBank/DDBJ databases">
        <authorList>
            <consortium name="Pathogen Informatics"/>
        </authorList>
    </citation>
    <scope>NUCLEOTIDE SEQUENCE [LARGE SCALE GENOMIC DNA]</scope>
    <source>
        <strain evidence="6 7">NCTC10168</strain>
    </source>
</reference>
<evidence type="ECO:0000313" key="7">
    <source>
        <dbReference type="Proteomes" id="UP000290243"/>
    </source>
</evidence>
<evidence type="ECO:0000256" key="5">
    <source>
        <dbReference type="SAM" id="Phobius"/>
    </source>
</evidence>
<feature type="transmembrane region" description="Helical" evidence="5">
    <location>
        <begin position="78"/>
        <end position="95"/>
    </location>
</feature>
<evidence type="ECO:0000313" key="6">
    <source>
        <dbReference type="EMBL" id="VEU75101.1"/>
    </source>
</evidence>
<keyword evidence="7" id="KW-1185">Reference proteome</keyword>
<keyword evidence="4 5" id="KW-0472">Membrane</keyword>
<feature type="transmembrane region" description="Helical" evidence="5">
    <location>
        <begin position="49"/>
        <end position="66"/>
    </location>
</feature>
<dbReference type="SUPFAM" id="SSF81338">
    <property type="entry name" value="Aquaporin-like"/>
    <property type="match status" value="1"/>
</dbReference>